<evidence type="ECO:0000313" key="10">
    <source>
        <dbReference type="Proteomes" id="UP000010880"/>
    </source>
</evidence>
<dbReference type="AlphaFoldDB" id="L0KBX9"/>
<dbReference type="CDD" id="cd01189">
    <property type="entry name" value="INT_ICEBs1_C_like"/>
    <property type="match status" value="1"/>
</dbReference>
<evidence type="ECO:0000256" key="1">
    <source>
        <dbReference type="ARBA" id="ARBA00003283"/>
    </source>
</evidence>
<organism evidence="9 10">
    <name type="scientific">Halobacteroides halobius (strain ATCC 35273 / DSM 5150 / MD-1)</name>
    <dbReference type="NCBI Taxonomy" id="748449"/>
    <lineage>
        <taxon>Bacteria</taxon>
        <taxon>Bacillati</taxon>
        <taxon>Bacillota</taxon>
        <taxon>Clostridia</taxon>
        <taxon>Halanaerobiales</taxon>
        <taxon>Halobacteroidaceae</taxon>
        <taxon>Halobacteroides</taxon>
    </lineage>
</organism>
<dbReference type="InterPro" id="IPR011010">
    <property type="entry name" value="DNA_brk_join_enz"/>
</dbReference>
<dbReference type="Pfam" id="PF14659">
    <property type="entry name" value="Phage_int_SAM_3"/>
    <property type="match status" value="1"/>
</dbReference>
<evidence type="ECO:0000256" key="2">
    <source>
        <dbReference type="ARBA" id="ARBA00008857"/>
    </source>
</evidence>
<dbReference type="EMBL" id="CP003359">
    <property type="protein sequence ID" value="AGB42060.1"/>
    <property type="molecule type" value="Genomic_DNA"/>
</dbReference>
<dbReference type="GO" id="GO:0006310">
    <property type="term" value="P:DNA recombination"/>
    <property type="evidence" value="ECO:0007669"/>
    <property type="project" value="UniProtKB-KW"/>
</dbReference>
<dbReference type="RefSeq" id="WP_015327774.1">
    <property type="nucleotide sequence ID" value="NC_019978.1"/>
</dbReference>
<keyword evidence="5" id="KW-0233">DNA recombination</keyword>
<dbReference type="PANTHER" id="PTHR30349:SF91">
    <property type="entry name" value="INTA PROTEIN"/>
    <property type="match status" value="1"/>
</dbReference>
<evidence type="ECO:0000256" key="6">
    <source>
        <dbReference type="PROSITE-ProRule" id="PRU01248"/>
    </source>
</evidence>
<evidence type="ECO:0000259" key="7">
    <source>
        <dbReference type="PROSITE" id="PS51898"/>
    </source>
</evidence>
<keyword evidence="4 6" id="KW-0238">DNA-binding</keyword>
<evidence type="ECO:0000259" key="8">
    <source>
        <dbReference type="PROSITE" id="PS51900"/>
    </source>
</evidence>
<dbReference type="InterPro" id="IPR013762">
    <property type="entry name" value="Integrase-like_cat_sf"/>
</dbReference>
<dbReference type="Pfam" id="PF00589">
    <property type="entry name" value="Phage_integrase"/>
    <property type="match status" value="1"/>
</dbReference>
<dbReference type="PROSITE" id="PS51900">
    <property type="entry name" value="CB"/>
    <property type="match status" value="1"/>
</dbReference>
<sequence length="382" mass="44353">MAHLRKRGQNSWQICIEKGRDPITGKRNRIYKTVNGTKKEAEKEMHKLAHEVETGAYIEPSEMTVKEFLLQWFEDYCESNLAPSTLESYEIIIKSHLIPALGDIKVSDLEPMHIKRYQTHKLKNGRRDGKEGGLSKRTVQYHHRVLSKALKHAVKWRIIDNNPAEVIEAPSPDTPEIKALTHDQTKRLLNVAKDWIHDIIYIALYTGMRRSEVLALRWQDIDFKEQKLQVKQAVTNPVGKGLIFRKPKTDSSIRPIDVDEDIIEILKRRKKEQQENQLKFGDKYNNEYNLVFCKPTGEPMRPQTVTRNFNRVAKKAELSQFRLHDLRHTHATLMLQAGVHPKIVQERLGHSTISQTLDTYSHVIPSMQKEAVQKLKNSLENK</sequence>
<keyword evidence="3" id="KW-0229">DNA integration</keyword>
<dbReference type="Gene3D" id="1.10.443.10">
    <property type="entry name" value="Intergrase catalytic core"/>
    <property type="match status" value="1"/>
</dbReference>
<dbReference type="InterPro" id="IPR050090">
    <property type="entry name" value="Tyrosine_recombinase_XerCD"/>
</dbReference>
<dbReference type="OrthoDB" id="9785687at2"/>
<evidence type="ECO:0000256" key="3">
    <source>
        <dbReference type="ARBA" id="ARBA00022908"/>
    </source>
</evidence>
<dbReference type="InterPro" id="IPR004107">
    <property type="entry name" value="Integrase_SAM-like_N"/>
</dbReference>
<evidence type="ECO:0000313" key="9">
    <source>
        <dbReference type="EMBL" id="AGB42060.1"/>
    </source>
</evidence>
<feature type="domain" description="Tyr recombinase" evidence="7">
    <location>
        <begin position="175"/>
        <end position="373"/>
    </location>
</feature>
<dbReference type="InterPro" id="IPR044068">
    <property type="entry name" value="CB"/>
</dbReference>
<gene>
    <name evidence="9" type="ordered locus">Halha_2178</name>
</gene>
<dbReference type="STRING" id="748449.Halha_2178"/>
<comment type="function">
    <text evidence="1">Site-specific tyrosine recombinase, which acts by catalyzing the cutting and rejoining of the recombining DNA molecules.</text>
</comment>
<dbReference type="PANTHER" id="PTHR30349">
    <property type="entry name" value="PHAGE INTEGRASE-RELATED"/>
    <property type="match status" value="1"/>
</dbReference>
<dbReference type="KEGG" id="hhl:Halha_2178"/>
<dbReference type="InterPro" id="IPR010998">
    <property type="entry name" value="Integrase_recombinase_N"/>
</dbReference>
<feature type="domain" description="Core-binding (CB)" evidence="8">
    <location>
        <begin position="63"/>
        <end position="154"/>
    </location>
</feature>
<dbReference type="GO" id="GO:0015074">
    <property type="term" value="P:DNA integration"/>
    <property type="evidence" value="ECO:0007669"/>
    <property type="project" value="UniProtKB-KW"/>
</dbReference>
<accession>L0KBX9</accession>
<evidence type="ECO:0000256" key="4">
    <source>
        <dbReference type="ARBA" id="ARBA00023125"/>
    </source>
</evidence>
<dbReference type="eggNOG" id="COG0582">
    <property type="taxonomic scope" value="Bacteria"/>
</dbReference>
<dbReference type="Gene3D" id="1.10.150.130">
    <property type="match status" value="1"/>
</dbReference>
<protein>
    <submittedName>
        <fullName evidence="9">Site-specific recombinase XerD</fullName>
    </submittedName>
</protein>
<reference evidence="10" key="1">
    <citation type="submission" date="2012-02" db="EMBL/GenBank/DDBJ databases">
        <title>The complete genome of Halobacteroides halobius DSM 5150.</title>
        <authorList>
            <person name="Lucas S."/>
            <person name="Copeland A."/>
            <person name="Lapidus A."/>
            <person name="Glavina del Rio T."/>
            <person name="Dalin E."/>
            <person name="Tice H."/>
            <person name="Bruce D."/>
            <person name="Goodwin L."/>
            <person name="Pitluck S."/>
            <person name="Peters L."/>
            <person name="Mikhailova N."/>
            <person name="Gu W."/>
            <person name="Kyrpides N."/>
            <person name="Mavromatis K."/>
            <person name="Ivanova N."/>
            <person name="Brettin T."/>
            <person name="Detter J.C."/>
            <person name="Han C."/>
            <person name="Larimer F."/>
            <person name="Land M."/>
            <person name="Hauser L."/>
            <person name="Markowitz V."/>
            <person name="Cheng J.-F."/>
            <person name="Hugenholtz P."/>
            <person name="Woyke T."/>
            <person name="Wu D."/>
            <person name="Tindall B."/>
            <person name="Pomrenke H."/>
            <person name="Brambilla E."/>
            <person name="Klenk H.-P."/>
            <person name="Eisen J.A."/>
        </authorList>
    </citation>
    <scope>NUCLEOTIDE SEQUENCE [LARGE SCALE GENOMIC DNA]</scope>
    <source>
        <strain evidence="10">ATCC 35273 / DSM 5150 / MD-1</strain>
    </source>
</reference>
<name>L0KBX9_HALHC</name>
<dbReference type="Proteomes" id="UP000010880">
    <property type="component" value="Chromosome"/>
</dbReference>
<dbReference type="PATRIC" id="fig|748449.3.peg.2093"/>
<comment type="similarity">
    <text evidence="2">Belongs to the 'phage' integrase family.</text>
</comment>
<dbReference type="InterPro" id="IPR002104">
    <property type="entry name" value="Integrase_catalytic"/>
</dbReference>
<dbReference type="HOGENOM" id="CLU_027562_17_1_9"/>
<dbReference type="PROSITE" id="PS51898">
    <property type="entry name" value="TYR_RECOMBINASE"/>
    <property type="match status" value="1"/>
</dbReference>
<dbReference type="SUPFAM" id="SSF56349">
    <property type="entry name" value="DNA breaking-rejoining enzymes"/>
    <property type="match status" value="1"/>
</dbReference>
<proteinExistence type="inferred from homology"/>
<dbReference type="GO" id="GO:0003677">
    <property type="term" value="F:DNA binding"/>
    <property type="evidence" value="ECO:0007669"/>
    <property type="project" value="UniProtKB-UniRule"/>
</dbReference>
<keyword evidence="10" id="KW-1185">Reference proteome</keyword>
<evidence type="ECO:0000256" key="5">
    <source>
        <dbReference type="ARBA" id="ARBA00023172"/>
    </source>
</evidence>